<organism evidence="2 3">
    <name type="scientific">Aureliella helgolandensis</name>
    <dbReference type="NCBI Taxonomy" id="2527968"/>
    <lineage>
        <taxon>Bacteria</taxon>
        <taxon>Pseudomonadati</taxon>
        <taxon>Planctomycetota</taxon>
        <taxon>Planctomycetia</taxon>
        <taxon>Pirellulales</taxon>
        <taxon>Pirellulaceae</taxon>
        <taxon>Aureliella</taxon>
    </lineage>
</organism>
<evidence type="ECO:0000313" key="2">
    <source>
        <dbReference type="EMBL" id="QDV23510.1"/>
    </source>
</evidence>
<dbReference type="AlphaFoldDB" id="A0A518G4N2"/>
<evidence type="ECO:0000313" key="3">
    <source>
        <dbReference type="Proteomes" id="UP000318017"/>
    </source>
</evidence>
<keyword evidence="3" id="KW-1185">Reference proteome</keyword>
<dbReference type="EMBL" id="CP036298">
    <property type="protein sequence ID" value="QDV23510.1"/>
    <property type="molecule type" value="Genomic_DNA"/>
</dbReference>
<gene>
    <name evidence="2" type="ORF">Q31a_18090</name>
</gene>
<name>A0A518G4N2_9BACT</name>
<sequence>MVDQDRRTILADCWPFPIAVPLDLVPPIVTRSSGWGKRYQEKEGEEGQSVPQQRRVGLKSVRQEPQIGF</sequence>
<feature type="region of interest" description="Disordered" evidence="1">
    <location>
        <begin position="36"/>
        <end position="69"/>
    </location>
</feature>
<accession>A0A518G4N2</accession>
<proteinExistence type="predicted"/>
<dbReference type="Proteomes" id="UP000318017">
    <property type="component" value="Chromosome"/>
</dbReference>
<dbReference type="KEGG" id="ahel:Q31a_18090"/>
<protein>
    <submittedName>
        <fullName evidence="2">Uncharacterized protein</fullName>
    </submittedName>
</protein>
<evidence type="ECO:0000256" key="1">
    <source>
        <dbReference type="SAM" id="MobiDB-lite"/>
    </source>
</evidence>
<reference evidence="2 3" key="1">
    <citation type="submission" date="2019-02" db="EMBL/GenBank/DDBJ databases">
        <title>Deep-cultivation of Planctomycetes and their phenomic and genomic characterization uncovers novel biology.</title>
        <authorList>
            <person name="Wiegand S."/>
            <person name="Jogler M."/>
            <person name="Boedeker C."/>
            <person name="Pinto D."/>
            <person name="Vollmers J."/>
            <person name="Rivas-Marin E."/>
            <person name="Kohn T."/>
            <person name="Peeters S.H."/>
            <person name="Heuer A."/>
            <person name="Rast P."/>
            <person name="Oberbeckmann S."/>
            <person name="Bunk B."/>
            <person name="Jeske O."/>
            <person name="Meyerdierks A."/>
            <person name="Storesund J.E."/>
            <person name="Kallscheuer N."/>
            <person name="Luecker S."/>
            <person name="Lage O.M."/>
            <person name="Pohl T."/>
            <person name="Merkel B.J."/>
            <person name="Hornburger P."/>
            <person name="Mueller R.-W."/>
            <person name="Bruemmer F."/>
            <person name="Labrenz M."/>
            <person name="Spormann A.M."/>
            <person name="Op den Camp H."/>
            <person name="Overmann J."/>
            <person name="Amann R."/>
            <person name="Jetten M.S.M."/>
            <person name="Mascher T."/>
            <person name="Medema M.H."/>
            <person name="Devos D.P."/>
            <person name="Kaster A.-K."/>
            <person name="Ovreas L."/>
            <person name="Rohde M."/>
            <person name="Galperin M.Y."/>
            <person name="Jogler C."/>
        </authorList>
    </citation>
    <scope>NUCLEOTIDE SEQUENCE [LARGE SCALE GENOMIC DNA]</scope>
    <source>
        <strain evidence="2 3">Q31a</strain>
    </source>
</reference>